<dbReference type="Proteomes" id="UP000503339">
    <property type="component" value="Chromosome"/>
</dbReference>
<protein>
    <submittedName>
        <fullName evidence="1">Uncharacterized protein</fullName>
    </submittedName>
</protein>
<dbReference type="AlphaFoldDB" id="A0A6M7UT11"/>
<name>A0A6M7UT11_9HYPH</name>
<sequence length="64" mass="7494">MIQVLQIEERRLVTESAAVLKRRLEAETEVDRQEASQGRFVAEREEVQAKTLMPKARRCPDLRK</sequence>
<accession>A0A6M7UT11</accession>
<keyword evidence="2" id="KW-1185">Reference proteome</keyword>
<gene>
    <name evidence="1" type="ORF">EB233_29895</name>
</gene>
<organism evidence="1 2">
    <name type="scientific">Mesorhizobium erdmanii</name>
    <dbReference type="NCBI Taxonomy" id="1777866"/>
    <lineage>
        <taxon>Bacteria</taxon>
        <taxon>Pseudomonadati</taxon>
        <taxon>Pseudomonadota</taxon>
        <taxon>Alphaproteobacteria</taxon>
        <taxon>Hyphomicrobiales</taxon>
        <taxon>Phyllobacteriaceae</taxon>
        <taxon>Mesorhizobium</taxon>
    </lineage>
</organism>
<proteinExistence type="predicted"/>
<evidence type="ECO:0000313" key="1">
    <source>
        <dbReference type="EMBL" id="QKC79168.1"/>
    </source>
</evidence>
<evidence type="ECO:0000313" key="2">
    <source>
        <dbReference type="Proteomes" id="UP000503339"/>
    </source>
</evidence>
<dbReference type="KEGG" id="merd:EB233_29895"/>
<reference evidence="1 2" key="1">
    <citation type="submission" date="2018-10" db="EMBL/GenBank/DDBJ databases">
        <authorList>
            <person name="Perry B.J."/>
            <person name="Sullivan J.T."/>
            <person name="Murphy R.J.T."/>
            <person name="Ramsay J.P."/>
            <person name="Ronson C.W."/>
        </authorList>
    </citation>
    <scope>NUCLEOTIDE SEQUENCE [LARGE SCALE GENOMIC DNA]</scope>
    <source>
        <strain evidence="1 2">NZP2014</strain>
    </source>
</reference>
<dbReference type="EMBL" id="CP033361">
    <property type="protein sequence ID" value="QKC79168.1"/>
    <property type="molecule type" value="Genomic_DNA"/>
</dbReference>